<keyword evidence="2" id="KW-1133">Transmembrane helix</keyword>
<name>A0A0B5J8I0_9VIRU</name>
<protein>
    <recommendedName>
        <fullName evidence="5">Transmembrane protein</fullName>
    </recommendedName>
</protein>
<dbReference type="EMBL" id="KP136319">
    <property type="protein sequence ID" value="AJF98215.1"/>
    <property type="molecule type" value="Genomic_DNA"/>
</dbReference>
<dbReference type="GeneID" id="23463132"/>
<evidence type="ECO:0000256" key="1">
    <source>
        <dbReference type="SAM" id="MobiDB-lite"/>
    </source>
</evidence>
<feature type="region of interest" description="Disordered" evidence="1">
    <location>
        <begin position="1"/>
        <end position="21"/>
    </location>
</feature>
<dbReference type="KEGG" id="vg:23463132"/>
<evidence type="ECO:0000256" key="2">
    <source>
        <dbReference type="SAM" id="Phobius"/>
    </source>
</evidence>
<dbReference type="PROSITE" id="PS51257">
    <property type="entry name" value="PROKAR_LIPOPROTEIN"/>
    <property type="match status" value="1"/>
</dbReference>
<evidence type="ECO:0008006" key="5">
    <source>
        <dbReference type="Google" id="ProtNLM"/>
    </source>
</evidence>
<dbReference type="Proteomes" id="UP000202511">
    <property type="component" value="Segment"/>
</dbReference>
<evidence type="ECO:0000313" key="4">
    <source>
        <dbReference type="Proteomes" id="UP000202511"/>
    </source>
</evidence>
<accession>A0A0B5J8I0</accession>
<dbReference type="RefSeq" id="YP_009120450.1">
    <property type="nucleotide sequence ID" value="NC_026440.1"/>
</dbReference>
<reference evidence="3 4" key="1">
    <citation type="journal article" date="2015" name="Parasitol. Res.">
        <title>Viruses in close associations with free-living amoebae.</title>
        <authorList>
            <person name="Scheid P."/>
        </authorList>
    </citation>
    <scope>NUCLEOTIDE SEQUENCE [LARGE SCALE GENOMIC DNA]</scope>
    <source>
        <strain evidence="3">KlaHel</strain>
    </source>
</reference>
<keyword evidence="2" id="KW-0472">Membrane</keyword>
<proteinExistence type="predicted"/>
<keyword evidence="2" id="KW-0812">Transmembrane</keyword>
<feature type="transmembrane region" description="Helical" evidence="2">
    <location>
        <begin position="125"/>
        <end position="146"/>
    </location>
</feature>
<sequence length="190" mass="20685">MRAGGDHAHRPRSRPPPPPSGPPFSHLTLCACLLIPLSLWEVSVGAFHCTTPAQGHFWVAPHLFSSLSQCTSLFYFSLLVSSSPPPSSSSRQSRASPWTCTQKHDAFFALVVPHYLSSRHPRPRAWTHCLFVVVLFFLGFFSGFLFSHPSPPKKIGCSLLGTTARTGNDGVADHRSGLLKQGGKVVPCAR</sequence>
<evidence type="ECO:0000313" key="3">
    <source>
        <dbReference type="EMBL" id="AJF98215.1"/>
    </source>
</evidence>
<organism evidence="3 4">
    <name type="scientific">Pandoravirus inopinatum</name>
    <dbReference type="NCBI Taxonomy" id="1605721"/>
    <lineage>
        <taxon>Viruses</taxon>
        <taxon>Pandoravirus</taxon>
    </lineage>
</organism>